<dbReference type="AlphaFoldDB" id="A0A2L0H4D6"/>
<name>A0A2L0H4D6_RHIFR</name>
<evidence type="ECO:0000313" key="3">
    <source>
        <dbReference type="EMBL" id="AUX76304.1"/>
    </source>
</evidence>
<dbReference type="Pfam" id="PF00565">
    <property type="entry name" value="SNase"/>
    <property type="match status" value="1"/>
</dbReference>
<feature type="chain" id="PRO_5014953704" evidence="1">
    <location>
        <begin position="23"/>
        <end position="172"/>
    </location>
</feature>
<keyword evidence="1" id="KW-0732">Signal</keyword>
<proteinExistence type="predicted"/>
<dbReference type="Proteomes" id="UP000239340">
    <property type="component" value="Chromosome"/>
</dbReference>
<dbReference type="PANTHER" id="PTHR12302">
    <property type="entry name" value="EBNA2 BINDING PROTEIN P100"/>
    <property type="match status" value="1"/>
</dbReference>
<gene>
    <name evidence="3" type="ORF">NXT3_CH01732</name>
</gene>
<organism evidence="3 4">
    <name type="scientific">Rhizobium fredii</name>
    <name type="common">Sinorhizobium fredii</name>
    <dbReference type="NCBI Taxonomy" id="380"/>
    <lineage>
        <taxon>Bacteria</taxon>
        <taxon>Pseudomonadati</taxon>
        <taxon>Pseudomonadota</taxon>
        <taxon>Alphaproteobacteria</taxon>
        <taxon>Hyphomicrobiales</taxon>
        <taxon>Rhizobiaceae</taxon>
        <taxon>Sinorhizobium/Ensifer group</taxon>
        <taxon>Sinorhizobium</taxon>
    </lineage>
</organism>
<dbReference type="SUPFAM" id="SSF50199">
    <property type="entry name" value="Staphylococcal nuclease"/>
    <property type="match status" value="1"/>
</dbReference>
<reference evidence="3 4" key="1">
    <citation type="submission" date="2017-10" db="EMBL/GenBank/DDBJ databases">
        <title>Analysis of the genome sequences of Rhizobium populations associated to common bean (phaseolus vulgaris).</title>
        <authorList>
            <person name="Bustos P."/>
            <person name="Santamaria R.I."/>
            <person name="Miranda-Sanchez F."/>
            <person name="Perez-Carrascal O."/>
            <person name="Juarez S."/>
            <person name="Lozano L."/>
            <person name="Martinez-Flores I."/>
            <person name="Vinuesa P."/>
            <person name="Martinez-Romero E."/>
            <person name="Cevallos M.A."/>
            <person name="Romero D."/>
            <person name="Davila G."/>
            <person name="Gonzalez V."/>
        </authorList>
    </citation>
    <scope>NUCLEOTIDE SEQUENCE [LARGE SCALE GENOMIC DNA]</scope>
    <source>
        <strain evidence="3 4">NXT3</strain>
    </source>
</reference>
<evidence type="ECO:0000259" key="2">
    <source>
        <dbReference type="PROSITE" id="PS50830"/>
    </source>
</evidence>
<dbReference type="PROSITE" id="PS50830">
    <property type="entry name" value="TNASE_3"/>
    <property type="match status" value="1"/>
</dbReference>
<dbReference type="PANTHER" id="PTHR12302:SF26">
    <property type="entry name" value="BLR1266 PROTEIN"/>
    <property type="match status" value="1"/>
</dbReference>
<evidence type="ECO:0000256" key="1">
    <source>
        <dbReference type="SAM" id="SignalP"/>
    </source>
</evidence>
<dbReference type="SMART" id="SM00318">
    <property type="entry name" value="SNc"/>
    <property type="match status" value="1"/>
</dbReference>
<sequence length="172" mass="18736">MTFLPLANAVLATALAIIPVKAASAADAITGRATVIDGDTIEIRGKRIRLQGVDAPESWQHCGDGDGGTYRCGKEAAAALDRFLSSSRPTRCEILERDRYDRSVSVCFRADGREVNQWLVQGGHAVDWGKYSKGAYADVQELARSRGAGIWRGDFDLPCQARAKHTRREPSC</sequence>
<feature type="signal peptide" evidence="1">
    <location>
        <begin position="1"/>
        <end position="22"/>
    </location>
</feature>
<dbReference type="RefSeq" id="WP_104839156.1">
    <property type="nucleotide sequence ID" value="NZ_CP024307.1"/>
</dbReference>
<dbReference type="Gene3D" id="2.40.50.90">
    <property type="match status" value="1"/>
</dbReference>
<dbReference type="InterPro" id="IPR016071">
    <property type="entry name" value="Staphylococal_nuclease_OB-fold"/>
</dbReference>
<dbReference type="EMBL" id="CP024307">
    <property type="protein sequence ID" value="AUX76304.1"/>
    <property type="molecule type" value="Genomic_DNA"/>
</dbReference>
<dbReference type="InterPro" id="IPR035437">
    <property type="entry name" value="SNase_OB-fold_sf"/>
</dbReference>
<feature type="domain" description="TNase-like" evidence="2">
    <location>
        <begin position="35"/>
        <end position="153"/>
    </location>
</feature>
<protein>
    <submittedName>
        <fullName evidence="3">Nuclease SNase-like protein</fullName>
    </submittedName>
</protein>
<evidence type="ECO:0000313" key="4">
    <source>
        <dbReference type="Proteomes" id="UP000239340"/>
    </source>
</evidence>
<accession>A0A2L0H4D6</accession>